<dbReference type="GO" id="GO:0005524">
    <property type="term" value="F:ATP binding"/>
    <property type="evidence" value="ECO:0007669"/>
    <property type="project" value="UniProtKB-UniRule"/>
</dbReference>
<keyword evidence="3" id="KW-0067">ATP-binding</keyword>
<evidence type="ECO:0000256" key="3">
    <source>
        <dbReference type="HAMAP-Rule" id="MF_00524"/>
    </source>
</evidence>
<feature type="binding site" evidence="3">
    <location>
        <begin position="8"/>
        <end position="13"/>
    </location>
    <ligand>
        <name>ATP</name>
        <dbReference type="ChEBI" id="CHEBI:30616"/>
    </ligand>
</feature>
<dbReference type="GO" id="GO:0005829">
    <property type="term" value="C:cytosol"/>
    <property type="evidence" value="ECO:0007669"/>
    <property type="project" value="TreeGrafter"/>
</dbReference>
<dbReference type="Pfam" id="PF02685">
    <property type="entry name" value="Glucokinase"/>
    <property type="match status" value="1"/>
</dbReference>
<keyword evidence="3" id="KW-0324">Glycolysis</keyword>
<gene>
    <name evidence="3" type="primary">glk</name>
    <name evidence="5" type="ORF">SAMN05421779_10183</name>
</gene>
<dbReference type="GO" id="GO:0004340">
    <property type="term" value="F:glucokinase activity"/>
    <property type="evidence" value="ECO:0007669"/>
    <property type="project" value="UniProtKB-UniRule"/>
</dbReference>
<accession>A0A1N7IHR6</accession>
<dbReference type="InterPro" id="IPR043129">
    <property type="entry name" value="ATPase_NBD"/>
</dbReference>
<dbReference type="PANTHER" id="PTHR47690">
    <property type="entry name" value="GLUCOKINASE"/>
    <property type="match status" value="1"/>
</dbReference>
<reference evidence="5 6" key="1">
    <citation type="submission" date="2017-01" db="EMBL/GenBank/DDBJ databases">
        <authorList>
            <person name="Mah S.A."/>
            <person name="Swanson W.J."/>
            <person name="Moy G.W."/>
            <person name="Vacquier V.D."/>
        </authorList>
    </citation>
    <scope>NUCLEOTIDE SEQUENCE [LARGE SCALE GENOMIC DNA]</scope>
    <source>
        <strain evidence="5 6">DSM 11589</strain>
    </source>
</reference>
<evidence type="ECO:0000313" key="6">
    <source>
        <dbReference type="Proteomes" id="UP000185678"/>
    </source>
</evidence>
<protein>
    <recommendedName>
        <fullName evidence="3">Glucokinase</fullName>
        <ecNumber evidence="3">2.7.1.2</ecNumber>
    </recommendedName>
    <alternativeName>
        <fullName evidence="3">Glucose kinase</fullName>
    </alternativeName>
</protein>
<dbReference type="Gene3D" id="3.30.420.40">
    <property type="match status" value="1"/>
</dbReference>
<dbReference type="InterPro" id="IPR050201">
    <property type="entry name" value="Bacterial_glucokinase"/>
</dbReference>
<name>A0A1N7IHR6_9PROT</name>
<dbReference type="GO" id="GO:0005536">
    <property type="term" value="F:D-glucose binding"/>
    <property type="evidence" value="ECO:0007669"/>
    <property type="project" value="InterPro"/>
</dbReference>
<evidence type="ECO:0000313" key="5">
    <source>
        <dbReference type="EMBL" id="SIS36654.1"/>
    </source>
</evidence>
<keyword evidence="3" id="KW-0547">Nucleotide-binding</keyword>
<dbReference type="EMBL" id="FTOA01000001">
    <property type="protein sequence ID" value="SIS36654.1"/>
    <property type="molecule type" value="Genomic_DNA"/>
</dbReference>
<sequence length="319" mass="33185">MSTCAVIGDIGGTNARFAIVFDQQPGWHHEQTLAVRDHPSLADALTAYLGGLSLPSAPSRAALCVACPVLGDQVALTNSPWTFSQQALRQQMGWDRLTVVNDFVGNALACPHLTAADRVSIGEGSSVAGFPVAVLGPGTGLGVALLVPTPDSHWLPVATEGGHVTLAARTDDEADILARIRADLRAKGQDDHVSAEHLLCGSGLALLHQTLSGMENALAPAEVTARALAGSDPHAQQALTLFCSFLGSVAGNLALSSGALGGVVLMGGILPRILPFFQASPFRAAFEDKGRFRSYLHDVRCDVVVHPYPALVGLRGVIG</sequence>
<dbReference type="AlphaFoldDB" id="A0A1N7IHR6"/>
<evidence type="ECO:0000256" key="4">
    <source>
        <dbReference type="RuleBase" id="RU004046"/>
    </source>
</evidence>
<organism evidence="5 6">
    <name type="scientific">Insolitispirillum peregrinum</name>
    <dbReference type="NCBI Taxonomy" id="80876"/>
    <lineage>
        <taxon>Bacteria</taxon>
        <taxon>Pseudomonadati</taxon>
        <taxon>Pseudomonadota</taxon>
        <taxon>Alphaproteobacteria</taxon>
        <taxon>Rhodospirillales</taxon>
        <taxon>Novispirillaceae</taxon>
        <taxon>Insolitispirillum</taxon>
    </lineage>
</organism>
<dbReference type="EC" id="2.7.1.2" evidence="3"/>
<dbReference type="NCBIfam" id="TIGR00749">
    <property type="entry name" value="glk"/>
    <property type="match status" value="1"/>
</dbReference>
<dbReference type="HAMAP" id="MF_00524">
    <property type="entry name" value="Glucokinase"/>
    <property type="match status" value="1"/>
</dbReference>
<comment type="similarity">
    <text evidence="3 4">Belongs to the bacterial glucokinase family.</text>
</comment>
<dbReference type="CDD" id="cd24008">
    <property type="entry name" value="ASKHA_NBD_GLK"/>
    <property type="match status" value="1"/>
</dbReference>
<keyword evidence="2 3" id="KW-0418">Kinase</keyword>
<keyword evidence="6" id="KW-1185">Reference proteome</keyword>
<dbReference type="STRING" id="80876.SAMN05421779_10183"/>
<keyword evidence="1 3" id="KW-0808">Transferase</keyword>
<dbReference type="Proteomes" id="UP000185678">
    <property type="component" value="Unassembled WGS sequence"/>
</dbReference>
<evidence type="ECO:0000256" key="2">
    <source>
        <dbReference type="ARBA" id="ARBA00022777"/>
    </source>
</evidence>
<dbReference type="Gene3D" id="3.40.367.20">
    <property type="match status" value="1"/>
</dbReference>
<proteinExistence type="inferred from homology"/>
<dbReference type="PANTHER" id="PTHR47690:SF1">
    <property type="entry name" value="GLUCOKINASE"/>
    <property type="match status" value="1"/>
</dbReference>
<keyword evidence="3" id="KW-0963">Cytoplasm</keyword>
<dbReference type="InterPro" id="IPR003836">
    <property type="entry name" value="Glucokinase"/>
</dbReference>
<comment type="subcellular location">
    <subcellularLocation>
        <location evidence="3">Cytoplasm</location>
    </subcellularLocation>
</comment>
<evidence type="ECO:0000256" key="1">
    <source>
        <dbReference type="ARBA" id="ARBA00022679"/>
    </source>
</evidence>
<dbReference type="OrthoDB" id="9800595at2"/>
<dbReference type="RefSeq" id="WP_076397978.1">
    <property type="nucleotide sequence ID" value="NZ_FTOA01000001.1"/>
</dbReference>
<comment type="catalytic activity">
    <reaction evidence="3">
        <text>D-glucose + ATP = D-glucose 6-phosphate + ADP + H(+)</text>
        <dbReference type="Rhea" id="RHEA:17825"/>
        <dbReference type="ChEBI" id="CHEBI:4167"/>
        <dbReference type="ChEBI" id="CHEBI:15378"/>
        <dbReference type="ChEBI" id="CHEBI:30616"/>
        <dbReference type="ChEBI" id="CHEBI:61548"/>
        <dbReference type="ChEBI" id="CHEBI:456216"/>
        <dbReference type="EC" id="2.7.1.2"/>
    </reaction>
</comment>
<dbReference type="SUPFAM" id="SSF53067">
    <property type="entry name" value="Actin-like ATPase domain"/>
    <property type="match status" value="1"/>
</dbReference>
<dbReference type="GO" id="GO:0006096">
    <property type="term" value="P:glycolytic process"/>
    <property type="evidence" value="ECO:0007669"/>
    <property type="project" value="UniProtKB-UniRule"/>
</dbReference>